<dbReference type="Proteomes" id="UP000233837">
    <property type="component" value="Unassembled WGS sequence"/>
</dbReference>
<dbReference type="AlphaFoldDB" id="A0A2I0WGS2"/>
<dbReference type="EMBL" id="KZ502668">
    <property type="protein sequence ID" value="PKU74853.1"/>
    <property type="molecule type" value="Genomic_DNA"/>
</dbReference>
<evidence type="ECO:0000313" key="2">
    <source>
        <dbReference type="Proteomes" id="UP000233837"/>
    </source>
</evidence>
<organism evidence="1 2">
    <name type="scientific">Dendrobium catenatum</name>
    <dbReference type="NCBI Taxonomy" id="906689"/>
    <lineage>
        <taxon>Eukaryota</taxon>
        <taxon>Viridiplantae</taxon>
        <taxon>Streptophyta</taxon>
        <taxon>Embryophyta</taxon>
        <taxon>Tracheophyta</taxon>
        <taxon>Spermatophyta</taxon>
        <taxon>Magnoliopsida</taxon>
        <taxon>Liliopsida</taxon>
        <taxon>Asparagales</taxon>
        <taxon>Orchidaceae</taxon>
        <taxon>Epidendroideae</taxon>
        <taxon>Malaxideae</taxon>
        <taxon>Dendrobiinae</taxon>
        <taxon>Dendrobium</taxon>
    </lineage>
</organism>
<sequence>MKKQLSKHSEELGETRRILSMVILRDKAAGKVWISQGSYVRKVLKKFGVDNSSKVVSLPIASHFQLSSD</sequence>
<evidence type="ECO:0000313" key="1">
    <source>
        <dbReference type="EMBL" id="PKU74853.1"/>
    </source>
</evidence>
<proteinExistence type="predicted"/>
<name>A0A2I0WGS2_9ASPA</name>
<accession>A0A2I0WGS2</accession>
<keyword evidence="2" id="KW-1185">Reference proteome</keyword>
<reference evidence="1 2" key="1">
    <citation type="journal article" date="2016" name="Sci. Rep.">
        <title>The Dendrobium catenatum Lindl. genome sequence provides insights into polysaccharide synthase, floral development and adaptive evolution.</title>
        <authorList>
            <person name="Zhang G.Q."/>
            <person name="Xu Q."/>
            <person name="Bian C."/>
            <person name="Tsai W.C."/>
            <person name="Yeh C.M."/>
            <person name="Liu K.W."/>
            <person name="Yoshida K."/>
            <person name="Zhang L.S."/>
            <person name="Chang S.B."/>
            <person name="Chen F."/>
            <person name="Shi Y."/>
            <person name="Su Y.Y."/>
            <person name="Zhang Y.Q."/>
            <person name="Chen L.J."/>
            <person name="Yin Y."/>
            <person name="Lin M."/>
            <person name="Huang H."/>
            <person name="Deng H."/>
            <person name="Wang Z.W."/>
            <person name="Zhu S.L."/>
            <person name="Zhao X."/>
            <person name="Deng C."/>
            <person name="Niu S.C."/>
            <person name="Huang J."/>
            <person name="Wang M."/>
            <person name="Liu G.H."/>
            <person name="Yang H.J."/>
            <person name="Xiao X.J."/>
            <person name="Hsiao Y.Y."/>
            <person name="Wu W.L."/>
            <person name="Chen Y.Y."/>
            <person name="Mitsuda N."/>
            <person name="Ohme-Takagi M."/>
            <person name="Luo Y.B."/>
            <person name="Van de Peer Y."/>
            <person name="Liu Z.J."/>
        </authorList>
    </citation>
    <scope>NUCLEOTIDE SEQUENCE [LARGE SCALE GENOMIC DNA]</scope>
    <source>
        <tissue evidence="1">The whole plant</tissue>
    </source>
</reference>
<reference evidence="1 2" key="2">
    <citation type="journal article" date="2017" name="Nature">
        <title>The Apostasia genome and the evolution of orchids.</title>
        <authorList>
            <person name="Zhang G.Q."/>
            <person name="Liu K.W."/>
            <person name="Li Z."/>
            <person name="Lohaus R."/>
            <person name="Hsiao Y.Y."/>
            <person name="Niu S.C."/>
            <person name="Wang J.Y."/>
            <person name="Lin Y.C."/>
            <person name="Xu Q."/>
            <person name="Chen L.J."/>
            <person name="Yoshida K."/>
            <person name="Fujiwara S."/>
            <person name="Wang Z.W."/>
            <person name="Zhang Y.Q."/>
            <person name="Mitsuda N."/>
            <person name="Wang M."/>
            <person name="Liu G.H."/>
            <person name="Pecoraro L."/>
            <person name="Huang H.X."/>
            <person name="Xiao X.J."/>
            <person name="Lin M."/>
            <person name="Wu X.Y."/>
            <person name="Wu W.L."/>
            <person name="Chen Y.Y."/>
            <person name="Chang S.B."/>
            <person name="Sakamoto S."/>
            <person name="Ohme-Takagi M."/>
            <person name="Yagi M."/>
            <person name="Zeng S.J."/>
            <person name="Shen C.Y."/>
            <person name="Yeh C.M."/>
            <person name="Luo Y.B."/>
            <person name="Tsai W.C."/>
            <person name="Van de Peer Y."/>
            <person name="Liu Z.J."/>
        </authorList>
    </citation>
    <scope>NUCLEOTIDE SEQUENCE [LARGE SCALE GENOMIC DNA]</scope>
    <source>
        <tissue evidence="1">The whole plant</tissue>
    </source>
</reference>
<protein>
    <submittedName>
        <fullName evidence="1">Retrovirus-related Pol polyprotein from transposon TNT 1-94</fullName>
    </submittedName>
</protein>
<gene>
    <name evidence="1" type="ORF">MA16_Dca005044</name>
</gene>